<accession>A0A8S1X1M0</accession>
<protein>
    <submittedName>
        <fullName evidence="1">Uncharacterized protein</fullName>
    </submittedName>
</protein>
<gene>
    <name evidence="1" type="ORF">PPENT_87.1.T1120025</name>
</gene>
<comment type="caution">
    <text evidence="1">The sequence shown here is derived from an EMBL/GenBank/DDBJ whole genome shotgun (WGS) entry which is preliminary data.</text>
</comment>
<evidence type="ECO:0000313" key="2">
    <source>
        <dbReference type="Proteomes" id="UP000689195"/>
    </source>
</evidence>
<dbReference type="EMBL" id="CAJJDO010000112">
    <property type="protein sequence ID" value="CAD8196238.1"/>
    <property type="molecule type" value="Genomic_DNA"/>
</dbReference>
<sequence length="92" mass="11161">MRHNQIIFQSLECYQNQKYNFNIKIKQFEEKLCKVCWSVSNIAAVVQIQQKKFIRNESLLKSLFKLQEQDILEMKKINSFFSGQFCYLCRLR</sequence>
<dbReference type="Proteomes" id="UP000689195">
    <property type="component" value="Unassembled WGS sequence"/>
</dbReference>
<reference evidence="1" key="1">
    <citation type="submission" date="2021-01" db="EMBL/GenBank/DDBJ databases">
        <authorList>
            <consortium name="Genoscope - CEA"/>
            <person name="William W."/>
        </authorList>
    </citation>
    <scope>NUCLEOTIDE SEQUENCE</scope>
</reference>
<organism evidence="1 2">
    <name type="scientific">Paramecium pentaurelia</name>
    <dbReference type="NCBI Taxonomy" id="43138"/>
    <lineage>
        <taxon>Eukaryota</taxon>
        <taxon>Sar</taxon>
        <taxon>Alveolata</taxon>
        <taxon>Ciliophora</taxon>
        <taxon>Intramacronucleata</taxon>
        <taxon>Oligohymenophorea</taxon>
        <taxon>Peniculida</taxon>
        <taxon>Parameciidae</taxon>
        <taxon>Paramecium</taxon>
    </lineage>
</organism>
<proteinExistence type="predicted"/>
<dbReference type="AlphaFoldDB" id="A0A8S1X1M0"/>
<keyword evidence="2" id="KW-1185">Reference proteome</keyword>
<evidence type="ECO:0000313" key="1">
    <source>
        <dbReference type="EMBL" id="CAD8196238.1"/>
    </source>
</evidence>
<name>A0A8S1X1M0_9CILI</name>